<dbReference type="GO" id="GO:0008233">
    <property type="term" value="F:peptidase activity"/>
    <property type="evidence" value="ECO:0007669"/>
    <property type="project" value="UniProtKB-KW"/>
</dbReference>
<evidence type="ECO:0000256" key="1">
    <source>
        <dbReference type="ARBA" id="ARBA00004141"/>
    </source>
</evidence>
<comment type="caution">
    <text evidence="6">The sequence shown here is derived from an EMBL/GenBank/DDBJ whole genome shotgun (WGS) entry which is preliminary data.</text>
</comment>
<dbReference type="GO" id="GO:0006508">
    <property type="term" value="P:proteolysis"/>
    <property type="evidence" value="ECO:0007669"/>
    <property type="project" value="UniProtKB-KW"/>
</dbReference>
<dbReference type="RefSeq" id="WP_221855828.1">
    <property type="nucleotide sequence ID" value="NZ_BAAAYV010000005.1"/>
</dbReference>
<evidence type="ECO:0000313" key="6">
    <source>
        <dbReference type="EMBL" id="GAA3650838.1"/>
    </source>
</evidence>
<reference evidence="7" key="1">
    <citation type="journal article" date="2019" name="Int. J. Syst. Evol. Microbiol.">
        <title>The Global Catalogue of Microorganisms (GCM) 10K type strain sequencing project: providing services to taxonomists for standard genome sequencing and annotation.</title>
        <authorList>
            <consortium name="The Broad Institute Genomics Platform"/>
            <consortium name="The Broad Institute Genome Sequencing Center for Infectious Disease"/>
            <person name="Wu L."/>
            <person name="Ma J."/>
        </authorList>
    </citation>
    <scope>NUCLEOTIDE SEQUENCE [LARGE SCALE GENOMIC DNA]</scope>
    <source>
        <strain evidence="7">JCM 16546</strain>
    </source>
</reference>
<dbReference type="SUPFAM" id="SSF50494">
    <property type="entry name" value="Trypsin-like serine proteases"/>
    <property type="match status" value="1"/>
</dbReference>
<keyword evidence="2 5" id="KW-0812">Transmembrane</keyword>
<dbReference type="InterPro" id="IPR047680">
    <property type="entry name" value="MarP-like"/>
</dbReference>
<dbReference type="Pfam" id="PF02674">
    <property type="entry name" value="Colicin_V"/>
    <property type="match status" value="1"/>
</dbReference>
<evidence type="ECO:0000256" key="5">
    <source>
        <dbReference type="SAM" id="Phobius"/>
    </source>
</evidence>
<feature type="transmembrane region" description="Helical" evidence="5">
    <location>
        <begin position="104"/>
        <end position="128"/>
    </location>
</feature>
<keyword evidence="4 5" id="KW-0472">Membrane</keyword>
<accession>A0ABP7B694</accession>
<feature type="transmembrane region" description="Helical" evidence="5">
    <location>
        <begin position="60"/>
        <end position="84"/>
    </location>
</feature>
<keyword evidence="6" id="KW-0645">Protease</keyword>
<evidence type="ECO:0000256" key="2">
    <source>
        <dbReference type="ARBA" id="ARBA00022692"/>
    </source>
</evidence>
<dbReference type="PANTHER" id="PTHR43019">
    <property type="entry name" value="SERINE ENDOPROTEASE DEGS"/>
    <property type="match status" value="1"/>
</dbReference>
<gene>
    <name evidence="6" type="ORF">GCM10022202_08090</name>
</gene>
<dbReference type="Gene3D" id="2.40.10.10">
    <property type="entry name" value="Trypsin-like serine proteases"/>
    <property type="match status" value="2"/>
</dbReference>
<name>A0ABP7B694_9MICO</name>
<feature type="transmembrane region" description="Helical" evidence="5">
    <location>
        <begin position="6"/>
        <end position="24"/>
    </location>
</feature>
<comment type="subcellular location">
    <subcellularLocation>
        <location evidence="1">Membrane</location>
        <topology evidence="1">Multi-pass membrane protein</topology>
    </subcellularLocation>
</comment>
<dbReference type="PRINTS" id="PR00834">
    <property type="entry name" value="PROTEASES2C"/>
</dbReference>
<keyword evidence="3 5" id="KW-1133">Transmembrane helix</keyword>
<evidence type="ECO:0000256" key="3">
    <source>
        <dbReference type="ARBA" id="ARBA00022989"/>
    </source>
</evidence>
<dbReference type="Pfam" id="PF13365">
    <property type="entry name" value="Trypsin_2"/>
    <property type="match status" value="1"/>
</dbReference>
<dbReference type="PANTHER" id="PTHR43019:SF23">
    <property type="entry name" value="PROTEASE DO-LIKE 5, CHLOROPLASTIC"/>
    <property type="match status" value="1"/>
</dbReference>
<feature type="transmembrane region" description="Helical" evidence="5">
    <location>
        <begin position="31"/>
        <end position="48"/>
    </location>
</feature>
<sequence length="394" mass="38803">MLVVDFLIAILLIAALVAGLRAGLFSALGALCGLVAGGLIAPWALPMVSEAVTDSAWRPVAVVAAAVALLAVGAALGSLVGAVIRRGADRLRLKAIERLLGGALAVVAAGLAIALAGSGIAAAGIPVVSAAVSSSTVLRTIDRLTPAPAAEAMARLHSAVLGDTVLPTIDGLLDEGLEGTDVADPGTVDIEAPALREAAASVARVHGVVPSCGRGATGTGFVVADDLIMTNAHVVAGMETPIVELPGEPARDGTVVYFDPVDDLAVIAADVDAAPLSVTEPLAAGAAAAVLGYPYGGPFRLVDAGVTMVGSAPIDDIYGAAASSREVYALAAEVHPGNSGGPLLTPDGAVAGVVFARDEFQADVGYAMSTAEVLPVLAQLGDAVEPVSTGSCVG</sequence>
<proteinExistence type="predicted"/>
<evidence type="ECO:0000313" key="7">
    <source>
        <dbReference type="Proteomes" id="UP001410795"/>
    </source>
</evidence>
<keyword evidence="6" id="KW-0378">Hydrolase</keyword>
<evidence type="ECO:0000256" key="4">
    <source>
        <dbReference type="ARBA" id="ARBA00023136"/>
    </source>
</evidence>
<dbReference type="NCBIfam" id="NF033740">
    <property type="entry name" value="MarP_fam_protase"/>
    <property type="match status" value="1"/>
</dbReference>
<dbReference type="InterPro" id="IPR043504">
    <property type="entry name" value="Peptidase_S1_PA_chymotrypsin"/>
</dbReference>
<dbReference type="InterPro" id="IPR001940">
    <property type="entry name" value="Peptidase_S1C"/>
</dbReference>
<dbReference type="InterPro" id="IPR009003">
    <property type="entry name" value="Peptidase_S1_PA"/>
</dbReference>
<organism evidence="6 7">
    <name type="scientific">Microbacterium marinilacus</name>
    <dbReference type="NCBI Taxonomy" id="415209"/>
    <lineage>
        <taxon>Bacteria</taxon>
        <taxon>Bacillati</taxon>
        <taxon>Actinomycetota</taxon>
        <taxon>Actinomycetes</taxon>
        <taxon>Micrococcales</taxon>
        <taxon>Microbacteriaceae</taxon>
        <taxon>Microbacterium</taxon>
    </lineage>
</organism>
<dbReference type="InterPro" id="IPR003825">
    <property type="entry name" value="Colicin-V_CvpA"/>
</dbReference>
<keyword evidence="7" id="KW-1185">Reference proteome</keyword>
<dbReference type="Proteomes" id="UP001410795">
    <property type="component" value="Unassembled WGS sequence"/>
</dbReference>
<dbReference type="EMBL" id="BAAAYV010000005">
    <property type="protein sequence ID" value="GAA3650838.1"/>
    <property type="molecule type" value="Genomic_DNA"/>
</dbReference>
<protein>
    <submittedName>
        <fullName evidence="6">MarP family serine protease</fullName>
    </submittedName>
</protein>